<sequence>MPPPPLRVPCCPRPPVLNNCNDLSIFKSPSNYHTVSFSPFATLAQIAQFFRINLSPLPAYSFYQDVTKPCLCILQQPSPQICGARIADHFINDTLFSHVDLGQVACLWHGCDFMVPHQMVEHTDLARMLLTQHILIDHFKAIPVCPLCRCDMRQPPPLPRIQGHTYTVKEHIGSGWCIGLARIALAQGLPVMVPQ</sequence>
<reference evidence="1 2" key="1">
    <citation type="journal article" date="2019" name="New Phytol.">
        <title>Comparative genomics reveals unique wood-decay strategies and fruiting body development in the Schizophyllaceae.</title>
        <authorList>
            <person name="Almasi E."/>
            <person name="Sahu N."/>
            <person name="Krizsan K."/>
            <person name="Balint B."/>
            <person name="Kovacs G.M."/>
            <person name="Kiss B."/>
            <person name="Cseklye J."/>
            <person name="Drula E."/>
            <person name="Henrissat B."/>
            <person name="Nagy I."/>
            <person name="Chovatia M."/>
            <person name="Adam C."/>
            <person name="LaButti K."/>
            <person name="Lipzen A."/>
            <person name="Riley R."/>
            <person name="Grigoriev I.V."/>
            <person name="Nagy L.G."/>
        </authorList>
    </citation>
    <scope>NUCLEOTIDE SEQUENCE [LARGE SCALE GENOMIC DNA]</scope>
    <source>
        <strain evidence="1 2">NL-1724</strain>
    </source>
</reference>
<dbReference type="Proteomes" id="UP000320762">
    <property type="component" value="Unassembled WGS sequence"/>
</dbReference>
<dbReference type="AlphaFoldDB" id="A0A550CRM7"/>
<evidence type="ECO:0000313" key="1">
    <source>
        <dbReference type="EMBL" id="TRM67424.1"/>
    </source>
</evidence>
<dbReference type="OrthoDB" id="10296737at2759"/>
<keyword evidence="2" id="KW-1185">Reference proteome</keyword>
<dbReference type="EMBL" id="VDMD01000002">
    <property type="protein sequence ID" value="TRM67424.1"/>
    <property type="molecule type" value="Genomic_DNA"/>
</dbReference>
<comment type="caution">
    <text evidence="1">The sequence shown here is derived from an EMBL/GenBank/DDBJ whole genome shotgun (WGS) entry which is preliminary data.</text>
</comment>
<name>A0A550CRM7_9AGAR</name>
<organism evidence="1 2">
    <name type="scientific">Schizophyllum amplum</name>
    <dbReference type="NCBI Taxonomy" id="97359"/>
    <lineage>
        <taxon>Eukaryota</taxon>
        <taxon>Fungi</taxon>
        <taxon>Dikarya</taxon>
        <taxon>Basidiomycota</taxon>
        <taxon>Agaricomycotina</taxon>
        <taxon>Agaricomycetes</taxon>
        <taxon>Agaricomycetidae</taxon>
        <taxon>Agaricales</taxon>
        <taxon>Schizophyllaceae</taxon>
        <taxon>Schizophyllum</taxon>
    </lineage>
</organism>
<evidence type="ECO:0000313" key="2">
    <source>
        <dbReference type="Proteomes" id="UP000320762"/>
    </source>
</evidence>
<proteinExistence type="predicted"/>
<accession>A0A550CRM7</accession>
<gene>
    <name evidence="1" type="ORF">BD626DRAFT_478765</name>
</gene>
<protein>
    <submittedName>
        <fullName evidence="1">Uncharacterized protein</fullName>
    </submittedName>
</protein>